<keyword evidence="3" id="KW-0813">Transport</keyword>
<dbReference type="PANTHER" id="PTHR33619:SF3">
    <property type="entry name" value="POLYSACCHARIDE EXPORT PROTEIN GFCE-RELATED"/>
    <property type="match status" value="1"/>
</dbReference>
<keyword evidence="7" id="KW-0732">Signal</keyword>
<comment type="subcellular location">
    <subcellularLocation>
        <location evidence="1">Cell outer membrane</location>
        <topology evidence="1">Multi-pass membrane protein</topology>
    </subcellularLocation>
</comment>
<dbReference type="InterPro" id="IPR054765">
    <property type="entry name" value="SLBB_dom"/>
</dbReference>
<comment type="similarity">
    <text evidence="2">Belongs to the BexD/CtrA/VexA family.</text>
</comment>
<evidence type="ECO:0000256" key="15">
    <source>
        <dbReference type="SAM" id="Phobius"/>
    </source>
</evidence>
<evidence type="ECO:0000313" key="18">
    <source>
        <dbReference type="EMBL" id="GGE18930.1"/>
    </source>
</evidence>
<keyword evidence="6 15" id="KW-0812">Transmembrane</keyword>
<feature type="domain" description="Polysaccharide export protein N-terminal" evidence="16">
    <location>
        <begin position="41"/>
        <end position="145"/>
    </location>
</feature>
<evidence type="ECO:0000256" key="11">
    <source>
        <dbReference type="ARBA" id="ARBA00023136"/>
    </source>
</evidence>
<comment type="caution">
    <text evidence="18">The sequence shown here is derived from an EMBL/GenBank/DDBJ whole genome shotgun (WGS) entry which is preliminary data.</text>
</comment>
<keyword evidence="9" id="KW-0406">Ion transport</keyword>
<dbReference type="PROSITE" id="PS51257">
    <property type="entry name" value="PROKAR_LIPOPROTEIN"/>
    <property type="match status" value="1"/>
</dbReference>
<dbReference type="GO" id="GO:0015159">
    <property type="term" value="F:polysaccharide transmembrane transporter activity"/>
    <property type="evidence" value="ECO:0007669"/>
    <property type="project" value="InterPro"/>
</dbReference>
<dbReference type="Gene3D" id="3.10.560.10">
    <property type="entry name" value="Outer membrane lipoprotein wza domain like"/>
    <property type="match status" value="1"/>
</dbReference>
<accession>A0A8H9KTD5</accession>
<gene>
    <name evidence="18" type="ORF">GCM10011516_15770</name>
</gene>
<dbReference type="GO" id="GO:0009279">
    <property type="term" value="C:cell outer membrane"/>
    <property type="evidence" value="ECO:0007669"/>
    <property type="project" value="UniProtKB-SubCell"/>
</dbReference>
<reference evidence="18" key="1">
    <citation type="journal article" date="2014" name="Int. J. Syst. Evol. Microbiol.">
        <title>Complete genome sequence of Corynebacterium casei LMG S-19264T (=DSM 44701T), isolated from a smear-ripened cheese.</title>
        <authorList>
            <consortium name="US DOE Joint Genome Institute (JGI-PGF)"/>
            <person name="Walter F."/>
            <person name="Albersmeier A."/>
            <person name="Kalinowski J."/>
            <person name="Ruckert C."/>
        </authorList>
    </citation>
    <scope>NUCLEOTIDE SEQUENCE</scope>
    <source>
        <strain evidence="18">CGMCC 1.15966</strain>
    </source>
</reference>
<evidence type="ECO:0000256" key="9">
    <source>
        <dbReference type="ARBA" id="ARBA00023065"/>
    </source>
</evidence>
<evidence type="ECO:0000256" key="7">
    <source>
        <dbReference type="ARBA" id="ARBA00022729"/>
    </source>
</evidence>
<dbReference type="Proteomes" id="UP000614460">
    <property type="component" value="Unassembled WGS sequence"/>
</dbReference>
<evidence type="ECO:0000256" key="2">
    <source>
        <dbReference type="ARBA" id="ARBA00009450"/>
    </source>
</evidence>
<evidence type="ECO:0000313" key="19">
    <source>
        <dbReference type="Proteomes" id="UP000614460"/>
    </source>
</evidence>
<keyword evidence="12" id="KW-0564">Palmitate</keyword>
<keyword evidence="13" id="KW-0998">Cell outer membrane</keyword>
<keyword evidence="10" id="KW-0626">Porin</keyword>
<evidence type="ECO:0000259" key="16">
    <source>
        <dbReference type="Pfam" id="PF02563"/>
    </source>
</evidence>
<evidence type="ECO:0000259" key="17">
    <source>
        <dbReference type="Pfam" id="PF22461"/>
    </source>
</evidence>
<evidence type="ECO:0000256" key="1">
    <source>
        <dbReference type="ARBA" id="ARBA00004571"/>
    </source>
</evidence>
<feature type="domain" description="SLBB" evidence="17">
    <location>
        <begin position="149"/>
        <end position="228"/>
    </location>
</feature>
<evidence type="ECO:0000256" key="5">
    <source>
        <dbReference type="ARBA" id="ARBA00022597"/>
    </source>
</evidence>
<dbReference type="Pfam" id="PF02563">
    <property type="entry name" value="Poly_export"/>
    <property type="match status" value="1"/>
</dbReference>
<evidence type="ECO:0000256" key="14">
    <source>
        <dbReference type="ARBA" id="ARBA00023288"/>
    </source>
</evidence>
<evidence type="ECO:0000256" key="4">
    <source>
        <dbReference type="ARBA" id="ARBA00022452"/>
    </source>
</evidence>
<sequence>MNRLIISLIALTVFTLSSCVVSKKVTYLENMIPGTDYPVQEVPTLKIQKYDRLSIIISSKTPELAAPFNPDGGIYNVGDKGEISTSTTGAPTEKGYLVDRNGNIDFPVLGIIKAEGKSTEELKNYIKDRLVNENLINAPLVRIELLNLKIMMMGEVKGVGILTVPDGQITILEAITRSGGLTTNALTKEITVIREENGNMKMYTSDIEDVNLFQTPTYHLKQNDIVFVKPISAVPTPREDLTWRYIGFATGLLTLGVSLLALFNKN</sequence>
<evidence type="ECO:0000256" key="13">
    <source>
        <dbReference type="ARBA" id="ARBA00023237"/>
    </source>
</evidence>
<dbReference type="EMBL" id="BMKM01000003">
    <property type="protein sequence ID" value="GGE18930.1"/>
    <property type="molecule type" value="Genomic_DNA"/>
</dbReference>
<evidence type="ECO:0000256" key="8">
    <source>
        <dbReference type="ARBA" id="ARBA00023047"/>
    </source>
</evidence>
<keyword evidence="4" id="KW-1134">Transmembrane beta strand</keyword>
<organism evidence="18 19">
    <name type="scientific">Sphingobacterium cellulitidis</name>
    <dbReference type="NCBI Taxonomy" id="1768011"/>
    <lineage>
        <taxon>Bacteria</taxon>
        <taxon>Pseudomonadati</taxon>
        <taxon>Bacteroidota</taxon>
        <taxon>Sphingobacteriia</taxon>
        <taxon>Sphingobacteriales</taxon>
        <taxon>Sphingobacteriaceae</taxon>
        <taxon>Sphingobacterium</taxon>
    </lineage>
</organism>
<evidence type="ECO:0000256" key="12">
    <source>
        <dbReference type="ARBA" id="ARBA00023139"/>
    </source>
</evidence>
<name>A0A8H9KTD5_9SPHI</name>
<protein>
    <submittedName>
        <fullName evidence="18">Sugar transporter</fullName>
    </submittedName>
</protein>
<reference evidence="18" key="2">
    <citation type="submission" date="2020-09" db="EMBL/GenBank/DDBJ databases">
        <authorList>
            <person name="Sun Q."/>
            <person name="Zhou Y."/>
        </authorList>
    </citation>
    <scope>NUCLEOTIDE SEQUENCE</scope>
    <source>
        <strain evidence="18">CGMCC 1.15966</strain>
    </source>
</reference>
<evidence type="ECO:0000256" key="3">
    <source>
        <dbReference type="ARBA" id="ARBA00022448"/>
    </source>
</evidence>
<evidence type="ECO:0000256" key="10">
    <source>
        <dbReference type="ARBA" id="ARBA00023114"/>
    </source>
</evidence>
<dbReference type="GO" id="GO:0015288">
    <property type="term" value="F:porin activity"/>
    <property type="evidence" value="ECO:0007669"/>
    <property type="project" value="UniProtKB-KW"/>
</dbReference>
<feature type="transmembrane region" description="Helical" evidence="15">
    <location>
        <begin position="243"/>
        <end position="263"/>
    </location>
</feature>
<evidence type="ECO:0000256" key="6">
    <source>
        <dbReference type="ARBA" id="ARBA00022692"/>
    </source>
</evidence>
<dbReference type="InterPro" id="IPR049712">
    <property type="entry name" value="Poly_export"/>
</dbReference>
<keyword evidence="19" id="KW-1185">Reference proteome</keyword>
<dbReference type="Pfam" id="PF22461">
    <property type="entry name" value="SLBB_2"/>
    <property type="match status" value="1"/>
</dbReference>
<keyword evidence="11 15" id="KW-0472">Membrane</keyword>
<proteinExistence type="inferred from homology"/>
<dbReference type="InterPro" id="IPR003715">
    <property type="entry name" value="Poly_export_N"/>
</dbReference>
<keyword evidence="8" id="KW-0625">Polysaccharide transport</keyword>
<dbReference type="RefSeq" id="WP_094256699.1">
    <property type="nucleotide sequence ID" value="NZ_BMKM01000003.1"/>
</dbReference>
<keyword evidence="5 18" id="KW-0762">Sugar transport</keyword>
<dbReference type="GO" id="GO:0046930">
    <property type="term" value="C:pore complex"/>
    <property type="evidence" value="ECO:0007669"/>
    <property type="project" value="UniProtKB-KW"/>
</dbReference>
<keyword evidence="14" id="KW-0449">Lipoprotein</keyword>
<keyword evidence="15" id="KW-1133">Transmembrane helix</keyword>
<dbReference type="PANTHER" id="PTHR33619">
    <property type="entry name" value="POLYSACCHARIDE EXPORT PROTEIN GFCE-RELATED"/>
    <property type="match status" value="1"/>
</dbReference>
<dbReference type="GO" id="GO:0006811">
    <property type="term" value="P:monoatomic ion transport"/>
    <property type="evidence" value="ECO:0007669"/>
    <property type="project" value="UniProtKB-KW"/>
</dbReference>
<dbReference type="AlphaFoldDB" id="A0A8H9KTD5"/>